<dbReference type="AlphaFoldDB" id="A0A4R6EFS8"/>
<dbReference type="PANTHER" id="PTHR38772">
    <property type="match status" value="1"/>
</dbReference>
<dbReference type="PANTHER" id="PTHR38772:SF1">
    <property type="entry name" value="NUCLEOID-ASSOCIATED PROTEIN YEJK"/>
    <property type="match status" value="1"/>
</dbReference>
<dbReference type="GO" id="GO:0009295">
    <property type="term" value="C:nucleoid"/>
    <property type="evidence" value="ECO:0007669"/>
    <property type="project" value="InterPro"/>
</dbReference>
<evidence type="ECO:0000313" key="4">
    <source>
        <dbReference type="EMBL" id="TDN57156.1"/>
    </source>
</evidence>
<evidence type="ECO:0000313" key="5">
    <source>
        <dbReference type="Proteomes" id="UP000295129"/>
    </source>
</evidence>
<name>A0A4R6EFS8_9RHOO</name>
<evidence type="ECO:0000256" key="1">
    <source>
        <dbReference type="ARBA" id="ARBA00004496"/>
    </source>
</evidence>
<proteinExistence type="inferred from homology"/>
<dbReference type="GO" id="GO:0005737">
    <property type="term" value="C:cytoplasm"/>
    <property type="evidence" value="ECO:0007669"/>
    <property type="project" value="UniProtKB-SubCell"/>
</dbReference>
<comment type="caution">
    <text evidence="4">The sequence shown here is derived from an EMBL/GenBank/DDBJ whole genome shotgun (WGS) entry which is preliminary data.</text>
</comment>
<dbReference type="Proteomes" id="UP000295129">
    <property type="component" value="Unassembled WGS sequence"/>
</dbReference>
<protein>
    <submittedName>
        <fullName evidence="4">Nucleoid-associated protein</fullName>
    </submittedName>
</protein>
<reference evidence="4 5" key="1">
    <citation type="submission" date="2019-03" db="EMBL/GenBank/DDBJ databases">
        <title>Genomic Encyclopedia of Type Strains, Phase IV (KMG-IV): sequencing the most valuable type-strain genomes for metagenomic binning, comparative biology and taxonomic classification.</title>
        <authorList>
            <person name="Goeker M."/>
        </authorList>
    </citation>
    <scope>NUCLEOTIDE SEQUENCE [LARGE SCALE GENOMIC DNA]</scope>
    <source>
        <strain evidence="4 5">DSM 12121</strain>
    </source>
</reference>
<evidence type="ECO:0000256" key="3">
    <source>
        <dbReference type="ARBA" id="ARBA00022490"/>
    </source>
</evidence>
<comment type="similarity">
    <text evidence="2">Belongs to the YejK family.</text>
</comment>
<comment type="subcellular location">
    <subcellularLocation>
        <location evidence="1">Cytoplasm</location>
    </subcellularLocation>
</comment>
<keyword evidence="3" id="KW-0963">Cytoplasm</keyword>
<organism evidence="4 5">
    <name type="scientific">Azoarcus indigens</name>
    <dbReference type="NCBI Taxonomy" id="29545"/>
    <lineage>
        <taxon>Bacteria</taxon>
        <taxon>Pseudomonadati</taxon>
        <taxon>Pseudomonadota</taxon>
        <taxon>Betaproteobacteria</taxon>
        <taxon>Rhodocyclales</taxon>
        <taxon>Zoogloeaceae</taxon>
        <taxon>Azoarcus</taxon>
    </lineage>
</organism>
<gene>
    <name evidence="4" type="ORF">C7389_101542</name>
</gene>
<dbReference type="RefSeq" id="WP_133588072.1">
    <property type="nucleotide sequence ID" value="NZ_SNVV01000001.1"/>
</dbReference>
<evidence type="ECO:0000256" key="2">
    <source>
        <dbReference type="ARBA" id="ARBA00009035"/>
    </source>
</evidence>
<sequence length="334" mass="37131">MSEVQHTITDLVVHKLVKGPEGPAGIELRSTACALDNAAVRLVEQLCSQYANRAGKGYGHFEADIATFPMVELVRDYVVERKTDFISLSKQMMELLQACADDELDSGGHVVISRIKEGDTDCLWVALVGEKVGSAVNGSLDIFDCSYLDLNELRAAGRIDLSGWQRGDERYISFLKGRGDVAGWFKRFIGCSDVVIALKETKKLVQTLTHFADTQHLEPQARDALMQRAHVYLDELGESGAPLAIDEVAKEVWPDQPEQLSRALTAEDVKLASGFVPDRRAIRPLVRFKASAEEWKLEFDRASLRSGAVQYDREAGTLVLSNLPDYLKQMLMEE</sequence>
<dbReference type="Pfam" id="PF04245">
    <property type="entry name" value="NA37"/>
    <property type="match status" value="1"/>
</dbReference>
<dbReference type="EMBL" id="SNVV01000001">
    <property type="protein sequence ID" value="TDN57156.1"/>
    <property type="molecule type" value="Genomic_DNA"/>
</dbReference>
<dbReference type="OrthoDB" id="7540719at2"/>
<accession>A0A4R6EFS8</accession>
<keyword evidence="5" id="KW-1185">Reference proteome</keyword>
<dbReference type="InterPro" id="IPR007358">
    <property type="entry name" value="Nucleoid_associated_NdpA"/>
</dbReference>